<keyword evidence="1" id="KW-0732">Signal</keyword>
<gene>
    <name evidence="2" type="ORF">AFUS01_LOCUS34505</name>
</gene>
<reference evidence="2" key="1">
    <citation type="submission" date="2021-06" db="EMBL/GenBank/DDBJ databases">
        <authorList>
            <person name="Hodson N. C."/>
            <person name="Mongue J. A."/>
            <person name="Jaron S. K."/>
        </authorList>
    </citation>
    <scope>NUCLEOTIDE SEQUENCE</scope>
</reference>
<accession>A0A8J2L0X2</accession>
<sequence>MASTQVVYGRIQALVLFTLCAQSMSLQCYHCTQNKQPNCFESQEFANPQVPVVPCGPPGLSADWACVTSVRDGFINKRFCMRTEEIHCVDIPPSRIEKAERHCFCRTEICNHGTVIPGEDDTTMRSYGAHSLSRIPQAKITFTWSLFLICRVFPTLYLLKCS</sequence>
<organism evidence="2 3">
    <name type="scientific">Allacma fusca</name>
    <dbReference type="NCBI Taxonomy" id="39272"/>
    <lineage>
        <taxon>Eukaryota</taxon>
        <taxon>Metazoa</taxon>
        <taxon>Ecdysozoa</taxon>
        <taxon>Arthropoda</taxon>
        <taxon>Hexapoda</taxon>
        <taxon>Collembola</taxon>
        <taxon>Symphypleona</taxon>
        <taxon>Sminthuridae</taxon>
        <taxon>Allacma</taxon>
    </lineage>
</organism>
<feature type="chain" id="PRO_5035279775" description="Protein quiver" evidence="1">
    <location>
        <begin position="26"/>
        <end position="162"/>
    </location>
</feature>
<evidence type="ECO:0000313" key="3">
    <source>
        <dbReference type="Proteomes" id="UP000708208"/>
    </source>
</evidence>
<evidence type="ECO:0008006" key="4">
    <source>
        <dbReference type="Google" id="ProtNLM"/>
    </source>
</evidence>
<evidence type="ECO:0000256" key="1">
    <source>
        <dbReference type="SAM" id="SignalP"/>
    </source>
</evidence>
<comment type="caution">
    <text evidence="2">The sequence shown here is derived from an EMBL/GenBank/DDBJ whole genome shotgun (WGS) entry which is preliminary data.</text>
</comment>
<dbReference type="Proteomes" id="UP000708208">
    <property type="component" value="Unassembled WGS sequence"/>
</dbReference>
<dbReference type="AlphaFoldDB" id="A0A8J2L0X2"/>
<feature type="signal peptide" evidence="1">
    <location>
        <begin position="1"/>
        <end position="25"/>
    </location>
</feature>
<dbReference type="EMBL" id="CAJVCH010532415">
    <property type="protein sequence ID" value="CAG7824346.1"/>
    <property type="molecule type" value="Genomic_DNA"/>
</dbReference>
<protein>
    <recommendedName>
        <fullName evidence="4">Protein quiver</fullName>
    </recommendedName>
</protein>
<proteinExistence type="predicted"/>
<evidence type="ECO:0000313" key="2">
    <source>
        <dbReference type="EMBL" id="CAG7824346.1"/>
    </source>
</evidence>
<keyword evidence="3" id="KW-1185">Reference proteome</keyword>
<name>A0A8J2L0X2_9HEXA</name>